<dbReference type="GO" id="GO:0046872">
    <property type="term" value="F:metal ion binding"/>
    <property type="evidence" value="ECO:0007669"/>
    <property type="project" value="UniProtKB-KW"/>
</dbReference>
<evidence type="ECO:0000313" key="7">
    <source>
        <dbReference type="EMBL" id="KAF0896205.1"/>
    </source>
</evidence>
<comment type="subcellular location">
    <subcellularLocation>
        <location evidence="1">Cytoplasm</location>
    </subcellularLocation>
</comment>
<name>A0A6G1C6D5_9ORYZ</name>
<protein>
    <recommendedName>
        <fullName evidence="6">FLZ-type domain-containing protein</fullName>
    </recommendedName>
</protein>
<evidence type="ECO:0000256" key="3">
    <source>
        <dbReference type="ARBA" id="ARBA00022490"/>
    </source>
</evidence>
<evidence type="ECO:0000313" key="8">
    <source>
        <dbReference type="Proteomes" id="UP000479710"/>
    </source>
</evidence>
<dbReference type="PANTHER" id="PTHR33059">
    <property type="entry name" value="FCS-LIKE ZINC FINGER 5"/>
    <property type="match status" value="1"/>
</dbReference>
<dbReference type="EMBL" id="SPHZ02000010">
    <property type="protein sequence ID" value="KAF0896205.1"/>
    <property type="molecule type" value="Genomic_DNA"/>
</dbReference>
<organism evidence="7 8">
    <name type="scientific">Oryza meyeriana var. granulata</name>
    <dbReference type="NCBI Taxonomy" id="110450"/>
    <lineage>
        <taxon>Eukaryota</taxon>
        <taxon>Viridiplantae</taxon>
        <taxon>Streptophyta</taxon>
        <taxon>Embryophyta</taxon>
        <taxon>Tracheophyta</taxon>
        <taxon>Spermatophyta</taxon>
        <taxon>Magnoliopsida</taxon>
        <taxon>Liliopsida</taxon>
        <taxon>Poales</taxon>
        <taxon>Poaceae</taxon>
        <taxon>BOP clade</taxon>
        <taxon>Oryzoideae</taxon>
        <taxon>Oryzeae</taxon>
        <taxon>Oryzinae</taxon>
        <taxon>Oryza</taxon>
        <taxon>Oryza meyeriana</taxon>
    </lineage>
</organism>
<dbReference type="PROSITE" id="PS51795">
    <property type="entry name" value="ZF_FLZ"/>
    <property type="match status" value="1"/>
</dbReference>
<accession>A0A6G1C6D5</accession>
<keyword evidence="4" id="KW-0479">Metal-binding</keyword>
<gene>
    <name evidence="7" type="ORF">E2562_019691</name>
</gene>
<evidence type="ECO:0000259" key="6">
    <source>
        <dbReference type="PROSITE" id="PS51795"/>
    </source>
</evidence>
<dbReference type="Pfam" id="PF04570">
    <property type="entry name" value="zf-FLZ"/>
    <property type="match status" value="1"/>
</dbReference>
<dbReference type="OrthoDB" id="672403at2759"/>
<evidence type="ECO:0000256" key="5">
    <source>
        <dbReference type="PROSITE-ProRule" id="PRU01131"/>
    </source>
</evidence>
<evidence type="ECO:0000256" key="1">
    <source>
        <dbReference type="ARBA" id="ARBA00004496"/>
    </source>
</evidence>
<dbReference type="InterPro" id="IPR007650">
    <property type="entry name" value="Zf-FLZ_dom"/>
</dbReference>
<keyword evidence="3" id="KW-0963">Cytoplasm</keyword>
<keyword evidence="8" id="KW-1185">Reference proteome</keyword>
<dbReference type="AlphaFoldDB" id="A0A6G1C6D5"/>
<feature type="zinc finger region" description="FLZ-type" evidence="5">
    <location>
        <begin position="64"/>
        <end position="108"/>
    </location>
</feature>
<comment type="caution">
    <text evidence="7">The sequence shown here is derived from an EMBL/GenBank/DDBJ whole genome shotgun (WGS) entry which is preliminary data.</text>
</comment>
<dbReference type="PANTHER" id="PTHR33059:SF101">
    <property type="entry name" value="OS11G0659200 PROTEIN"/>
    <property type="match status" value="1"/>
</dbReference>
<evidence type="ECO:0000256" key="4">
    <source>
        <dbReference type="ARBA" id="ARBA00022723"/>
    </source>
</evidence>
<dbReference type="GO" id="GO:0005737">
    <property type="term" value="C:cytoplasm"/>
    <property type="evidence" value="ECO:0007669"/>
    <property type="project" value="UniProtKB-SubCell"/>
</dbReference>
<comment type="similarity">
    <text evidence="2">Belongs to the FLZ family.</text>
</comment>
<sequence length="139" mass="14895">MAGLCVLLEKQHAAAAATTATAAARTAQIISKTTVLSTTGGKVVHGYSTYSSSSSRAPVAASSSFLHRCFLCRRELADGDDIYIYRGDRAFCSDECRCRHILMEEDGDMNCRGKDAVAAATRGRSRNRQAVAGGGFFEY</sequence>
<reference evidence="7 8" key="1">
    <citation type="submission" date="2019-11" db="EMBL/GenBank/DDBJ databases">
        <title>Whole genome sequence of Oryza granulata.</title>
        <authorList>
            <person name="Li W."/>
        </authorList>
    </citation>
    <scope>NUCLEOTIDE SEQUENCE [LARGE SCALE GENOMIC DNA]</scope>
    <source>
        <strain evidence="8">cv. Menghai</strain>
        <tissue evidence="7">Leaf</tissue>
    </source>
</reference>
<proteinExistence type="inferred from homology"/>
<feature type="domain" description="FLZ-type" evidence="6">
    <location>
        <begin position="64"/>
        <end position="108"/>
    </location>
</feature>
<dbReference type="Proteomes" id="UP000479710">
    <property type="component" value="Unassembled WGS sequence"/>
</dbReference>
<evidence type="ECO:0000256" key="2">
    <source>
        <dbReference type="ARBA" id="ARBA00009374"/>
    </source>
</evidence>